<organism evidence="2">
    <name type="scientific">uncultured Nocardioidaceae bacterium</name>
    <dbReference type="NCBI Taxonomy" id="253824"/>
    <lineage>
        <taxon>Bacteria</taxon>
        <taxon>Bacillati</taxon>
        <taxon>Actinomycetota</taxon>
        <taxon>Actinomycetes</taxon>
        <taxon>Propionibacteriales</taxon>
        <taxon>Nocardioidaceae</taxon>
        <taxon>environmental samples</taxon>
    </lineage>
</organism>
<protein>
    <submittedName>
        <fullName evidence="2">Uncharacterized protein</fullName>
    </submittedName>
</protein>
<accession>A0A6J4LYU7</accession>
<feature type="region of interest" description="Disordered" evidence="1">
    <location>
        <begin position="1"/>
        <end position="109"/>
    </location>
</feature>
<proteinExistence type="predicted"/>
<name>A0A6J4LYU7_9ACTN</name>
<dbReference type="AlphaFoldDB" id="A0A6J4LYU7"/>
<evidence type="ECO:0000256" key="1">
    <source>
        <dbReference type="SAM" id="MobiDB-lite"/>
    </source>
</evidence>
<reference evidence="2" key="1">
    <citation type="submission" date="2020-02" db="EMBL/GenBank/DDBJ databases">
        <authorList>
            <person name="Meier V. D."/>
        </authorList>
    </citation>
    <scope>NUCLEOTIDE SEQUENCE</scope>
    <source>
        <strain evidence="2">AVDCRST_MAG36</strain>
    </source>
</reference>
<gene>
    <name evidence="2" type="ORF">AVDCRST_MAG36-1590</name>
</gene>
<feature type="compositionally biased region" description="Low complexity" evidence="1">
    <location>
        <begin position="48"/>
        <end position="58"/>
    </location>
</feature>
<sequence length="109" mass="10741">MTQTPDSGTPDRQPHRDNPTASGGQTAPAAEGDTAPTEQQPGAGGSGSAATGSIDGGSPASGGQPDPSAVADEQLPEDLRPTDDNPLAKPLSEDDEDRGISLGPDGPQA</sequence>
<evidence type="ECO:0000313" key="2">
    <source>
        <dbReference type="EMBL" id="CAA9345506.1"/>
    </source>
</evidence>
<dbReference type="EMBL" id="CADCUH010000105">
    <property type="protein sequence ID" value="CAA9345506.1"/>
    <property type="molecule type" value="Genomic_DNA"/>
</dbReference>